<dbReference type="OrthoDB" id="3194402at2"/>
<dbReference type="SMART" id="SM00345">
    <property type="entry name" value="HTH_GNTR"/>
    <property type="match status" value="1"/>
</dbReference>
<dbReference type="Proteomes" id="UP000319769">
    <property type="component" value="Unassembled WGS sequence"/>
</dbReference>
<dbReference type="InterPro" id="IPR050679">
    <property type="entry name" value="Bact_HTH_transcr_reg"/>
</dbReference>
<dbReference type="SUPFAM" id="SSF64288">
    <property type="entry name" value="Chorismate lyase-like"/>
    <property type="match status" value="1"/>
</dbReference>
<dbReference type="Gene3D" id="1.10.10.10">
    <property type="entry name" value="Winged helix-like DNA-binding domain superfamily/Winged helix DNA-binding domain"/>
    <property type="match status" value="1"/>
</dbReference>
<evidence type="ECO:0000256" key="3">
    <source>
        <dbReference type="ARBA" id="ARBA00023163"/>
    </source>
</evidence>
<dbReference type="GO" id="GO:0003677">
    <property type="term" value="F:DNA binding"/>
    <property type="evidence" value="ECO:0007669"/>
    <property type="project" value="UniProtKB-KW"/>
</dbReference>
<dbReference type="Gene3D" id="3.40.1410.10">
    <property type="entry name" value="Chorismate lyase-like"/>
    <property type="match status" value="1"/>
</dbReference>
<evidence type="ECO:0000256" key="2">
    <source>
        <dbReference type="ARBA" id="ARBA00023125"/>
    </source>
</evidence>
<proteinExistence type="predicted"/>
<evidence type="ECO:0000259" key="4">
    <source>
        <dbReference type="PROSITE" id="PS50949"/>
    </source>
</evidence>
<evidence type="ECO:0000313" key="5">
    <source>
        <dbReference type="EMBL" id="KAA9149784.1"/>
    </source>
</evidence>
<keyword evidence="6" id="KW-1185">Reference proteome</keyword>
<dbReference type="InterPro" id="IPR028978">
    <property type="entry name" value="Chorismate_lyase_/UTRA_dom_sf"/>
</dbReference>
<dbReference type="PRINTS" id="PR00035">
    <property type="entry name" value="HTHGNTR"/>
</dbReference>
<organism evidence="5 6">
    <name type="scientific">Amycolatopsis acidicola</name>
    <dbReference type="NCBI Taxonomy" id="2596893"/>
    <lineage>
        <taxon>Bacteria</taxon>
        <taxon>Bacillati</taxon>
        <taxon>Actinomycetota</taxon>
        <taxon>Actinomycetes</taxon>
        <taxon>Pseudonocardiales</taxon>
        <taxon>Pseudonocardiaceae</taxon>
        <taxon>Amycolatopsis</taxon>
    </lineage>
</organism>
<reference evidence="5" key="1">
    <citation type="submission" date="2019-09" db="EMBL/GenBank/DDBJ databases">
        <authorList>
            <person name="Teo W.F.A."/>
            <person name="Duangmal K."/>
        </authorList>
    </citation>
    <scope>NUCLEOTIDE SEQUENCE [LARGE SCALE GENOMIC DNA]</scope>
    <source>
        <strain evidence="5">K81G1</strain>
    </source>
</reference>
<dbReference type="InterPro" id="IPR000524">
    <property type="entry name" value="Tscrpt_reg_HTH_GntR"/>
</dbReference>
<dbReference type="Pfam" id="PF07702">
    <property type="entry name" value="UTRA"/>
    <property type="match status" value="1"/>
</dbReference>
<dbReference type="PANTHER" id="PTHR44846:SF1">
    <property type="entry name" value="MANNOSYL-D-GLYCERATE TRANSPORT_METABOLISM SYSTEM REPRESSOR MNGR-RELATED"/>
    <property type="match status" value="1"/>
</dbReference>
<evidence type="ECO:0000256" key="1">
    <source>
        <dbReference type="ARBA" id="ARBA00023015"/>
    </source>
</evidence>
<dbReference type="InterPro" id="IPR036390">
    <property type="entry name" value="WH_DNA-bd_sf"/>
</dbReference>
<sequence length="233" mass="25841">MRRLRDMLRAAVHGEQFRDGILPSEAELMSAHGLSRATVREALALLRNEGLIERTQGIGTQAIVHSVSTAWAEAHGAAEPAKDSMFNRRMRPRMIDRSIVTVPTTVAGRLQVPAGTPCLRLEYVALVEEEAMALATNYVLFPEAAKLRDAPFVSDWYAFMAEAGVELSETEFVFGCELADAPLATVLGVREGAPLISMEQLIYDRDGRPFDLAFIHTCGERFRFVSRVFKELS</sequence>
<dbReference type="PROSITE" id="PS50949">
    <property type="entry name" value="HTH_GNTR"/>
    <property type="match status" value="1"/>
</dbReference>
<dbReference type="SMART" id="SM00866">
    <property type="entry name" value="UTRA"/>
    <property type="match status" value="1"/>
</dbReference>
<dbReference type="GO" id="GO:0045892">
    <property type="term" value="P:negative regulation of DNA-templated transcription"/>
    <property type="evidence" value="ECO:0007669"/>
    <property type="project" value="TreeGrafter"/>
</dbReference>
<dbReference type="SUPFAM" id="SSF46785">
    <property type="entry name" value="Winged helix' DNA-binding domain"/>
    <property type="match status" value="1"/>
</dbReference>
<dbReference type="PANTHER" id="PTHR44846">
    <property type="entry name" value="MANNOSYL-D-GLYCERATE TRANSPORT/METABOLISM SYSTEM REPRESSOR MNGR-RELATED"/>
    <property type="match status" value="1"/>
</dbReference>
<gene>
    <name evidence="5" type="ORF">FPZ12_042520</name>
</gene>
<dbReference type="InterPro" id="IPR036388">
    <property type="entry name" value="WH-like_DNA-bd_sf"/>
</dbReference>
<protein>
    <submittedName>
        <fullName evidence="5">GntR family transcriptional regulator</fullName>
    </submittedName>
</protein>
<dbReference type="GO" id="GO:0003700">
    <property type="term" value="F:DNA-binding transcription factor activity"/>
    <property type="evidence" value="ECO:0007669"/>
    <property type="project" value="InterPro"/>
</dbReference>
<comment type="caution">
    <text evidence="5">The sequence shown here is derived from an EMBL/GenBank/DDBJ whole genome shotgun (WGS) entry which is preliminary data.</text>
</comment>
<evidence type="ECO:0000313" key="6">
    <source>
        <dbReference type="Proteomes" id="UP000319769"/>
    </source>
</evidence>
<dbReference type="CDD" id="cd07377">
    <property type="entry name" value="WHTH_GntR"/>
    <property type="match status" value="1"/>
</dbReference>
<dbReference type="AlphaFoldDB" id="A0A5N0UK82"/>
<feature type="domain" description="HTH gntR-type" evidence="4">
    <location>
        <begin position="1"/>
        <end position="65"/>
    </location>
</feature>
<name>A0A5N0UK82_9PSEU</name>
<keyword evidence="2" id="KW-0238">DNA-binding</keyword>
<dbReference type="EMBL" id="VMNW02000132">
    <property type="protein sequence ID" value="KAA9149784.1"/>
    <property type="molecule type" value="Genomic_DNA"/>
</dbReference>
<dbReference type="InterPro" id="IPR011663">
    <property type="entry name" value="UTRA"/>
</dbReference>
<keyword evidence="1" id="KW-0805">Transcription regulation</keyword>
<dbReference type="Pfam" id="PF00392">
    <property type="entry name" value="GntR"/>
    <property type="match status" value="1"/>
</dbReference>
<accession>A0A5N0UK82</accession>
<keyword evidence="3" id="KW-0804">Transcription</keyword>